<gene>
    <name evidence="1" type="ORF">IHQ68_12985</name>
</gene>
<dbReference type="Proteomes" id="UP001181622">
    <property type="component" value="Unassembled WGS sequence"/>
</dbReference>
<reference evidence="1" key="1">
    <citation type="submission" date="2020-10" db="EMBL/GenBank/DDBJ databases">
        <authorList>
            <person name="Abbas A."/>
            <person name="Razzaq R."/>
            <person name="Waqas M."/>
            <person name="Abbas N."/>
            <person name="Nielsen T.K."/>
            <person name="Hansen L.H."/>
            <person name="Hussain S."/>
            <person name="Shahid M."/>
        </authorList>
    </citation>
    <scope>NUCLEOTIDE SEQUENCE</scope>
    <source>
        <strain evidence="1">S14</strain>
    </source>
</reference>
<organism evidence="1 2">
    <name type="scientific">Chelatococcus sambhunathii</name>
    <dbReference type="NCBI Taxonomy" id="363953"/>
    <lineage>
        <taxon>Bacteria</taxon>
        <taxon>Pseudomonadati</taxon>
        <taxon>Pseudomonadota</taxon>
        <taxon>Alphaproteobacteria</taxon>
        <taxon>Hyphomicrobiales</taxon>
        <taxon>Chelatococcaceae</taxon>
        <taxon>Chelatococcus</taxon>
    </lineage>
</organism>
<dbReference type="PANTHER" id="PTHR31694:SF26">
    <property type="entry name" value="OS05G0151100 PROTEIN"/>
    <property type="match status" value="1"/>
</dbReference>
<dbReference type="InterPro" id="IPR052965">
    <property type="entry name" value="Pigment-catalase-like"/>
</dbReference>
<dbReference type="EMBL" id="JADBEO010000027">
    <property type="protein sequence ID" value="MDR4307532.1"/>
    <property type="molecule type" value="Genomic_DNA"/>
</dbReference>
<sequence>MEIPMTDATSAVAAEAARVDWTAGRRAFLRTCGLAAAGAAALGVAGRPTAALAAPVSDADVLNFALNLEYLEAEFYLRATTGVGLDDSDTGGVGDKGGVKGGRKVKFDTKAIKLYAEEIAGDELAHVRFLRAGLGSAAVARPQINLKGSFTAAAKAAGLVKGDQEFDAFANETNFLLASFIFEDVGVTAYKGAAPLLTDKGLLEAAAGILGVEAYHAGIIRTLLFQMGQFEQAQAISDARDSLDGDSNLDKGIGDKKEADLVPTDKNGVAFSRSVPQVKAIVYLGGEAKGGFYPKGINGAFA</sequence>
<name>A0ABU1DHD9_9HYPH</name>
<proteinExistence type="predicted"/>
<dbReference type="PANTHER" id="PTHR31694">
    <property type="entry name" value="DESICCATION-LIKE PROTEIN"/>
    <property type="match status" value="1"/>
</dbReference>
<accession>A0ABU1DHD9</accession>
<evidence type="ECO:0000313" key="2">
    <source>
        <dbReference type="Proteomes" id="UP001181622"/>
    </source>
</evidence>
<dbReference type="InterPro" id="IPR009078">
    <property type="entry name" value="Ferritin-like_SF"/>
</dbReference>
<dbReference type="PROSITE" id="PS51318">
    <property type="entry name" value="TAT"/>
    <property type="match status" value="1"/>
</dbReference>
<dbReference type="InterPro" id="IPR006311">
    <property type="entry name" value="TAT_signal"/>
</dbReference>
<dbReference type="SUPFAM" id="SSF47240">
    <property type="entry name" value="Ferritin-like"/>
    <property type="match status" value="1"/>
</dbReference>
<dbReference type="Pfam" id="PF13668">
    <property type="entry name" value="Ferritin_2"/>
    <property type="match status" value="1"/>
</dbReference>
<protein>
    <submittedName>
        <fullName evidence="1">Ferritin-like domain-containing protein</fullName>
    </submittedName>
</protein>
<keyword evidence="2" id="KW-1185">Reference proteome</keyword>
<evidence type="ECO:0000313" key="1">
    <source>
        <dbReference type="EMBL" id="MDR4307532.1"/>
    </source>
</evidence>
<comment type="caution">
    <text evidence="1">The sequence shown here is derived from an EMBL/GenBank/DDBJ whole genome shotgun (WGS) entry which is preliminary data.</text>
</comment>